<feature type="transmembrane region" description="Helical" evidence="1">
    <location>
        <begin position="85"/>
        <end position="111"/>
    </location>
</feature>
<proteinExistence type="predicted"/>
<feature type="transmembrane region" description="Helical" evidence="1">
    <location>
        <begin position="45"/>
        <end position="73"/>
    </location>
</feature>
<dbReference type="Proteomes" id="UP000601171">
    <property type="component" value="Unassembled WGS sequence"/>
</dbReference>
<keyword evidence="4" id="KW-1185">Reference proteome</keyword>
<dbReference type="PANTHER" id="PTHR40448">
    <property type="entry name" value="TWO-COMPONENT SENSOR HISTIDINE KINASE"/>
    <property type="match status" value="1"/>
</dbReference>
<gene>
    <name evidence="3" type="ORF">H8707_01450</name>
</gene>
<dbReference type="InterPro" id="IPR032834">
    <property type="entry name" value="NatK-like_C"/>
</dbReference>
<keyword evidence="1" id="KW-1133">Transmembrane helix</keyword>
<keyword evidence="1" id="KW-0812">Transmembrane</keyword>
<feature type="transmembrane region" description="Helical" evidence="1">
    <location>
        <begin position="123"/>
        <end position="144"/>
    </location>
</feature>
<feature type="transmembrane region" description="Helical" evidence="1">
    <location>
        <begin position="182"/>
        <end position="202"/>
    </location>
</feature>
<dbReference type="EMBL" id="JACRTG010000004">
    <property type="protein sequence ID" value="MBC8586906.1"/>
    <property type="molecule type" value="Genomic_DNA"/>
</dbReference>
<reference evidence="3" key="1">
    <citation type="submission" date="2020-08" db="EMBL/GenBank/DDBJ databases">
        <title>Genome public.</title>
        <authorList>
            <person name="Liu C."/>
            <person name="Sun Q."/>
        </authorList>
    </citation>
    <scope>NUCLEOTIDE SEQUENCE</scope>
    <source>
        <strain evidence="3">BX21</strain>
    </source>
</reference>
<dbReference type="SUPFAM" id="SSF55874">
    <property type="entry name" value="ATPase domain of HSP90 chaperone/DNA topoisomerase II/histidine kinase"/>
    <property type="match status" value="1"/>
</dbReference>
<evidence type="ECO:0000313" key="4">
    <source>
        <dbReference type="Proteomes" id="UP000601171"/>
    </source>
</evidence>
<comment type="caution">
    <text evidence="3">The sequence shown here is derived from an EMBL/GenBank/DDBJ whole genome shotgun (WGS) entry which is preliminary data.</text>
</comment>
<evidence type="ECO:0000313" key="3">
    <source>
        <dbReference type="EMBL" id="MBC8586906.1"/>
    </source>
</evidence>
<organism evidence="3 4">
    <name type="scientific">Paratissierella segnis</name>
    <dbReference type="NCBI Taxonomy" id="2763679"/>
    <lineage>
        <taxon>Bacteria</taxon>
        <taxon>Bacillati</taxon>
        <taxon>Bacillota</taxon>
        <taxon>Tissierellia</taxon>
        <taxon>Tissierellales</taxon>
        <taxon>Tissierellaceae</taxon>
        <taxon>Paratissierella</taxon>
    </lineage>
</organism>
<dbReference type="GO" id="GO:0042802">
    <property type="term" value="F:identical protein binding"/>
    <property type="evidence" value="ECO:0007669"/>
    <property type="project" value="TreeGrafter"/>
</dbReference>
<feature type="transmembrane region" description="Helical" evidence="1">
    <location>
        <begin position="6"/>
        <end position="24"/>
    </location>
</feature>
<sequence>MDLNNYIIYLSSELIYVYTIYKLMHVFFKDIASNNKIEILSYFSYYFIISALYLIVNIPIITLVSNIILLALISFNYEATYKNRFIAVFLIYLILMISETIVSLLTGYLVISVFGKNPGYSFSLGYIFSKLIGFFAALFIENYSNIKKGFELSTSYWLSILIISLSSLYIVVALVDSQIHTVKASIIISLLFLIIVLLFYLYDALKSSAEMKIEKSILEQEKRYYDNQFWLMKSSVEKTASLKHDIANHIGAIGSLIRENEISRALNYINQLEKYAPFNSKIVESGNLVIDSILNYKLDYVKSIGVNTHLDIKVPSDLELESFDMVVILGNLLDNSVEALKKLKENRTIWVSIKYDRGVLIIQIQNNFDGKISVGAKGLITTKDDKDNHGLGLKNIESTLEKYNGLLEYSYTDNLFKAEVLMYL</sequence>
<evidence type="ECO:0000259" key="2">
    <source>
        <dbReference type="Pfam" id="PF14501"/>
    </source>
</evidence>
<dbReference type="AlphaFoldDB" id="A0A926IJ08"/>
<dbReference type="CDD" id="cd16935">
    <property type="entry name" value="HATPase_AgrC-ComD-like"/>
    <property type="match status" value="1"/>
</dbReference>
<dbReference type="PANTHER" id="PTHR40448:SF1">
    <property type="entry name" value="TWO-COMPONENT SENSOR HISTIDINE KINASE"/>
    <property type="match status" value="1"/>
</dbReference>
<feature type="transmembrane region" description="Helical" evidence="1">
    <location>
        <begin position="156"/>
        <end position="175"/>
    </location>
</feature>
<protein>
    <submittedName>
        <fullName evidence="3">GHKL domain-containing protein</fullName>
    </submittedName>
</protein>
<dbReference type="RefSeq" id="WP_262428376.1">
    <property type="nucleotide sequence ID" value="NZ_JACRTG010000004.1"/>
</dbReference>
<feature type="domain" description="Sensor histidine kinase NatK-like C-terminal" evidence="2">
    <location>
        <begin position="320"/>
        <end position="422"/>
    </location>
</feature>
<keyword evidence="1" id="KW-0472">Membrane</keyword>
<evidence type="ECO:0000256" key="1">
    <source>
        <dbReference type="SAM" id="Phobius"/>
    </source>
</evidence>
<accession>A0A926IJ08</accession>
<name>A0A926IJ08_9FIRM</name>
<dbReference type="Pfam" id="PF14501">
    <property type="entry name" value="HATPase_c_5"/>
    <property type="match status" value="1"/>
</dbReference>
<dbReference type="InterPro" id="IPR036890">
    <property type="entry name" value="HATPase_C_sf"/>
</dbReference>
<dbReference type="Gene3D" id="3.30.565.10">
    <property type="entry name" value="Histidine kinase-like ATPase, C-terminal domain"/>
    <property type="match status" value="1"/>
</dbReference>